<accession>A0AAD6Q378</accession>
<protein>
    <submittedName>
        <fullName evidence="1">Uncharacterized protein</fullName>
    </submittedName>
</protein>
<evidence type="ECO:0000313" key="1">
    <source>
        <dbReference type="EMBL" id="KAJ6977256.1"/>
    </source>
</evidence>
<organism evidence="1 2">
    <name type="scientific">Populus alba x Populus x berolinensis</name>
    <dbReference type="NCBI Taxonomy" id="444605"/>
    <lineage>
        <taxon>Eukaryota</taxon>
        <taxon>Viridiplantae</taxon>
        <taxon>Streptophyta</taxon>
        <taxon>Embryophyta</taxon>
        <taxon>Tracheophyta</taxon>
        <taxon>Spermatophyta</taxon>
        <taxon>Magnoliopsida</taxon>
        <taxon>eudicotyledons</taxon>
        <taxon>Gunneridae</taxon>
        <taxon>Pentapetalae</taxon>
        <taxon>rosids</taxon>
        <taxon>fabids</taxon>
        <taxon>Malpighiales</taxon>
        <taxon>Salicaceae</taxon>
        <taxon>Saliceae</taxon>
        <taxon>Populus</taxon>
    </lineage>
</organism>
<gene>
    <name evidence="1" type="ORF">NC653_029230</name>
</gene>
<comment type="caution">
    <text evidence="1">The sequence shown here is derived from an EMBL/GenBank/DDBJ whole genome shotgun (WGS) entry which is preliminary data.</text>
</comment>
<proteinExistence type="predicted"/>
<sequence length="48" mass="5818">METSKFKNKLSLLAKHHEKDMGKYYVWQHVLTQNLDIKGEYVNDVHHY</sequence>
<dbReference type="AlphaFoldDB" id="A0AAD6Q378"/>
<dbReference type="EMBL" id="JAQIZT010000012">
    <property type="protein sequence ID" value="KAJ6977256.1"/>
    <property type="molecule type" value="Genomic_DNA"/>
</dbReference>
<dbReference type="Proteomes" id="UP001164929">
    <property type="component" value="Chromosome 12"/>
</dbReference>
<evidence type="ECO:0000313" key="2">
    <source>
        <dbReference type="Proteomes" id="UP001164929"/>
    </source>
</evidence>
<keyword evidence="2" id="KW-1185">Reference proteome</keyword>
<name>A0AAD6Q378_9ROSI</name>
<reference evidence="1" key="1">
    <citation type="journal article" date="2023" name="Mol. Ecol. Resour.">
        <title>Chromosome-level genome assembly of a triploid poplar Populus alba 'Berolinensis'.</title>
        <authorList>
            <person name="Chen S."/>
            <person name="Yu Y."/>
            <person name="Wang X."/>
            <person name="Wang S."/>
            <person name="Zhang T."/>
            <person name="Zhou Y."/>
            <person name="He R."/>
            <person name="Meng N."/>
            <person name="Wang Y."/>
            <person name="Liu W."/>
            <person name="Liu Z."/>
            <person name="Liu J."/>
            <person name="Guo Q."/>
            <person name="Huang H."/>
            <person name="Sederoff R.R."/>
            <person name="Wang G."/>
            <person name="Qu G."/>
            <person name="Chen S."/>
        </authorList>
    </citation>
    <scope>NUCLEOTIDE SEQUENCE</scope>
    <source>
        <strain evidence="1">SC-2020</strain>
    </source>
</reference>